<feature type="region of interest" description="Disordered" evidence="11">
    <location>
        <begin position="223"/>
        <end position="254"/>
    </location>
</feature>
<comment type="cofactor">
    <cofactor evidence="10">
        <name>a divalent metal cation</name>
        <dbReference type="ChEBI" id="CHEBI:60240"/>
    </cofactor>
    <text evidence="10">Binds 1 divalent metal cation per subunit.</text>
</comment>
<comment type="caution">
    <text evidence="13">The sequence shown here is derived from an EMBL/GenBank/DDBJ whole genome shotgun (WGS) entry which is preliminary data.</text>
</comment>
<reference evidence="13" key="1">
    <citation type="submission" date="2013-12" db="EMBL/GenBank/DDBJ databases">
        <authorList>
            <person name="Omoto C.K."/>
            <person name="Sibley D."/>
            <person name="Venepally P."/>
            <person name="Hadjithomas M."/>
            <person name="Karamycheva S."/>
            <person name="Brunk B."/>
            <person name="Roos D."/>
            <person name="Caler E."/>
            <person name="Lorenzi H."/>
        </authorList>
    </citation>
    <scope>NUCLEOTIDE SEQUENCE</scope>
</reference>
<dbReference type="OrthoDB" id="10254073at2759"/>
<feature type="compositionally biased region" description="Low complexity" evidence="11">
    <location>
        <begin position="236"/>
        <end position="254"/>
    </location>
</feature>
<dbReference type="InterPro" id="IPR000905">
    <property type="entry name" value="Gcp-like_dom"/>
</dbReference>
<sequence length="392" mass="42125">MLVALGIEGSANKIGVGIVRSDGSILANPRVTYSPPAGEGFLPKLVAKHHRAEVLGLVRQALRESGLTPMDIGLVCYTKGPGMGGPLSCGAMVARTLCKLWSVPIVGVNHCIAHIEMGRVVTGADNPTVLYASGGNTQVISYTDRRYSVFGETLDVAVGNALDRVARELKLPNAPAPGWQIEQLAKEAQTLHKLPYTVKGMDMSMSGIITAMTALIDTHYRPLLQDHPHNDGDGQDGVQDGVQDGAQDGVQDGVQGSDAAAEDLVVKSKSRSNESKARLRQVKADLCGTLQETVFAMLVEITERAMAHTRSNQVLLVGGVGCNLRLQEMMGIMAQERGASLCATDDRYCIDNGAMIAWTGILMFQSCGPTPFHETTFTQRFRTDEVHVAWRD</sequence>
<dbReference type="OMA" id="HHRSWVV"/>
<keyword evidence="7 10" id="KW-0012">Acyltransferase</keyword>
<evidence type="ECO:0000256" key="9">
    <source>
        <dbReference type="ARBA" id="ARBA00048117"/>
    </source>
</evidence>
<evidence type="ECO:0000256" key="6">
    <source>
        <dbReference type="ARBA" id="ARBA00023004"/>
    </source>
</evidence>
<dbReference type="InterPro" id="IPR043129">
    <property type="entry name" value="ATPase_NBD"/>
</dbReference>
<feature type="binding site" evidence="10">
    <location>
        <position position="131"/>
    </location>
    <ligand>
        <name>a divalent metal cation</name>
        <dbReference type="ChEBI" id="CHEBI:60240"/>
    </ligand>
</feature>
<evidence type="ECO:0000256" key="2">
    <source>
        <dbReference type="ARBA" id="ARBA00022490"/>
    </source>
</evidence>
<feature type="binding site" evidence="10">
    <location>
        <position position="182"/>
    </location>
    <ligand>
        <name>substrate</name>
    </ligand>
</feature>
<dbReference type="PANTHER" id="PTHR11735:SF14">
    <property type="entry name" value="TRNA N6-ADENOSINE THREONYLCARBAMOYLTRANSFERASE"/>
    <property type="match status" value="1"/>
</dbReference>
<evidence type="ECO:0000256" key="1">
    <source>
        <dbReference type="ARBA" id="ARBA00012156"/>
    </source>
</evidence>
<dbReference type="SUPFAM" id="SSF53067">
    <property type="entry name" value="Actin-like ATPase domain"/>
    <property type="match status" value="1"/>
</dbReference>
<feature type="binding site" evidence="10">
    <location>
        <begin position="131"/>
        <end position="135"/>
    </location>
    <ligand>
        <name>substrate</name>
    </ligand>
</feature>
<dbReference type="InterPro" id="IPR034680">
    <property type="entry name" value="Kae1_archaea_euk"/>
</dbReference>
<keyword evidence="2 10" id="KW-0963">Cytoplasm</keyword>
<dbReference type="EC" id="2.3.1.234" evidence="1"/>
<organism evidence="13 14">
    <name type="scientific">Gregarina niphandrodes</name>
    <name type="common">Septate eugregarine</name>
    <dbReference type="NCBI Taxonomy" id="110365"/>
    <lineage>
        <taxon>Eukaryota</taxon>
        <taxon>Sar</taxon>
        <taxon>Alveolata</taxon>
        <taxon>Apicomplexa</taxon>
        <taxon>Conoidasida</taxon>
        <taxon>Gregarinasina</taxon>
        <taxon>Eugregarinorida</taxon>
        <taxon>Gregarinidae</taxon>
        <taxon>Gregarina</taxon>
    </lineage>
</organism>
<dbReference type="GO" id="GO:0000408">
    <property type="term" value="C:EKC/KEOPS complex"/>
    <property type="evidence" value="ECO:0007669"/>
    <property type="project" value="InterPro"/>
</dbReference>
<dbReference type="eggNOG" id="KOG2708">
    <property type="taxonomic scope" value="Eukaryota"/>
</dbReference>
<feature type="binding site" evidence="10">
    <location>
        <position position="163"/>
    </location>
    <ligand>
        <name>substrate</name>
    </ligand>
</feature>
<feature type="binding site" evidence="10">
    <location>
        <position position="114"/>
    </location>
    <ligand>
        <name>a divalent metal cation</name>
        <dbReference type="ChEBI" id="CHEBI:60240"/>
    </ligand>
</feature>
<feature type="binding site" evidence="10">
    <location>
        <position position="323"/>
    </location>
    <ligand>
        <name>substrate</name>
    </ligand>
</feature>
<dbReference type="GO" id="GO:0005737">
    <property type="term" value="C:cytoplasm"/>
    <property type="evidence" value="ECO:0007669"/>
    <property type="project" value="UniProtKB-SubCell"/>
</dbReference>
<dbReference type="CDD" id="cd24132">
    <property type="entry name" value="ASKHA_NBD_OSGEP_like_euk"/>
    <property type="match status" value="1"/>
</dbReference>
<dbReference type="GO" id="GO:0046872">
    <property type="term" value="F:metal ion binding"/>
    <property type="evidence" value="ECO:0007669"/>
    <property type="project" value="UniProtKB-KW"/>
</dbReference>
<dbReference type="GeneID" id="22912869"/>
<dbReference type="PRINTS" id="PR00789">
    <property type="entry name" value="OSIALOPTASE"/>
</dbReference>
<feature type="binding site" evidence="10">
    <location>
        <position position="351"/>
    </location>
    <ligand>
        <name>a divalent metal cation</name>
        <dbReference type="ChEBI" id="CHEBI:60240"/>
    </ligand>
</feature>
<protein>
    <recommendedName>
        <fullName evidence="1">N(6)-L-threonylcarbamoyladenine synthase</fullName>
        <ecNumber evidence="1">2.3.1.234</ecNumber>
    </recommendedName>
    <alternativeName>
        <fullName evidence="8">N6-L-threonylcarbamoyladenine synthase</fullName>
    </alternativeName>
</protein>
<feature type="binding site" evidence="10">
    <location>
        <position position="110"/>
    </location>
    <ligand>
        <name>a divalent metal cation</name>
        <dbReference type="ChEBI" id="CHEBI:60240"/>
    </ligand>
</feature>
<dbReference type="GO" id="GO:0061711">
    <property type="term" value="F:tRNA N(6)-L-threonylcarbamoyladenine synthase activity"/>
    <property type="evidence" value="ECO:0007669"/>
    <property type="project" value="UniProtKB-EC"/>
</dbReference>
<evidence type="ECO:0000256" key="11">
    <source>
        <dbReference type="SAM" id="MobiDB-lite"/>
    </source>
</evidence>
<dbReference type="RefSeq" id="XP_011130582.1">
    <property type="nucleotide sequence ID" value="XM_011132280.1"/>
</dbReference>
<evidence type="ECO:0000256" key="5">
    <source>
        <dbReference type="ARBA" id="ARBA00022723"/>
    </source>
</evidence>
<keyword evidence="10" id="KW-0539">Nucleus</keyword>
<evidence type="ECO:0000313" key="13">
    <source>
        <dbReference type="EMBL" id="EZG66596.1"/>
    </source>
</evidence>
<dbReference type="GO" id="GO:0005634">
    <property type="term" value="C:nucleus"/>
    <property type="evidence" value="ECO:0007669"/>
    <property type="project" value="UniProtKB-SubCell"/>
</dbReference>
<dbReference type="VEuPathDB" id="CryptoDB:GNI_078830"/>
<keyword evidence="3 10" id="KW-0808">Transferase</keyword>
<dbReference type="AlphaFoldDB" id="A0A023B6L4"/>
<name>A0A023B6L4_GRENI</name>
<comment type="similarity">
    <text evidence="10">Belongs to the KAE1 / TsaD family.</text>
</comment>
<evidence type="ECO:0000256" key="7">
    <source>
        <dbReference type="ARBA" id="ARBA00023315"/>
    </source>
</evidence>
<comment type="subcellular location">
    <subcellularLocation>
        <location evidence="10">Cytoplasm</location>
    </subcellularLocation>
    <subcellularLocation>
        <location evidence="10">Nucleus</location>
    </subcellularLocation>
</comment>
<dbReference type="FunFam" id="3.30.420.40:FF:000037">
    <property type="entry name" value="Probable tRNA N6-adenosine threonylcarbamoyltransferase"/>
    <property type="match status" value="1"/>
</dbReference>
<keyword evidence="6" id="KW-0408">Iron</keyword>
<keyword evidence="4 10" id="KW-0819">tRNA processing</keyword>
<dbReference type="Proteomes" id="UP000019763">
    <property type="component" value="Unassembled WGS sequence"/>
</dbReference>
<dbReference type="EMBL" id="AFNH02000590">
    <property type="protein sequence ID" value="EZG66596.1"/>
    <property type="molecule type" value="Genomic_DNA"/>
</dbReference>
<dbReference type="PANTHER" id="PTHR11735">
    <property type="entry name" value="TRNA N6-ADENOSINE THREONYLCARBAMOYLTRANSFERASE"/>
    <property type="match status" value="1"/>
</dbReference>
<evidence type="ECO:0000256" key="10">
    <source>
        <dbReference type="HAMAP-Rule" id="MF_03180"/>
    </source>
</evidence>
<dbReference type="Gene3D" id="3.30.420.40">
    <property type="match status" value="2"/>
</dbReference>
<keyword evidence="5 10" id="KW-0479">Metal-binding</keyword>
<comment type="catalytic activity">
    <reaction evidence="9 10">
        <text>L-threonylcarbamoyladenylate + adenosine(37) in tRNA = N(6)-L-threonylcarbamoyladenosine(37) in tRNA + AMP + H(+)</text>
        <dbReference type="Rhea" id="RHEA:37059"/>
        <dbReference type="Rhea" id="RHEA-COMP:10162"/>
        <dbReference type="Rhea" id="RHEA-COMP:10163"/>
        <dbReference type="ChEBI" id="CHEBI:15378"/>
        <dbReference type="ChEBI" id="CHEBI:73682"/>
        <dbReference type="ChEBI" id="CHEBI:74411"/>
        <dbReference type="ChEBI" id="CHEBI:74418"/>
        <dbReference type="ChEBI" id="CHEBI:456215"/>
        <dbReference type="EC" id="2.3.1.234"/>
    </reaction>
</comment>
<dbReference type="HAMAP" id="MF_01446">
    <property type="entry name" value="Kae1"/>
    <property type="match status" value="1"/>
</dbReference>
<dbReference type="Pfam" id="PF00814">
    <property type="entry name" value="TsaD"/>
    <property type="match status" value="1"/>
</dbReference>
<dbReference type="FunFam" id="3.30.420.40:FF:000105">
    <property type="entry name" value="Probable tRNA N6-adenosine threonylcarbamoyltransferase"/>
    <property type="match status" value="1"/>
</dbReference>
<dbReference type="GO" id="GO:0002949">
    <property type="term" value="P:tRNA threonylcarbamoyladenosine modification"/>
    <property type="evidence" value="ECO:0007669"/>
    <property type="project" value="UniProtKB-UniRule"/>
</dbReference>
<feature type="domain" description="Gcp-like" evidence="12">
    <location>
        <begin position="31"/>
        <end position="358"/>
    </location>
</feature>
<evidence type="ECO:0000313" key="14">
    <source>
        <dbReference type="Proteomes" id="UP000019763"/>
    </source>
</evidence>
<keyword evidence="14" id="KW-1185">Reference proteome</keyword>
<proteinExistence type="inferred from homology"/>
<evidence type="ECO:0000256" key="3">
    <source>
        <dbReference type="ARBA" id="ARBA00022679"/>
    </source>
</evidence>
<evidence type="ECO:0000256" key="8">
    <source>
        <dbReference type="ARBA" id="ARBA00030439"/>
    </source>
</evidence>
<feature type="compositionally biased region" description="Basic and acidic residues" evidence="11">
    <location>
        <begin position="223"/>
        <end position="232"/>
    </location>
</feature>
<gene>
    <name evidence="13" type="ORF">GNI_078830</name>
</gene>
<evidence type="ECO:0000256" key="4">
    <source>
        <dbReference type="ARBA" id="ARBA00022694"/>
    </source>
</evidence>
<accession>A0A023B6L4</accession>
<dbReference type="InterPro" id="IPR017861">
    <property type="entry name" value="KAE1/TsaD"/>
</dbReference>
<feature type="binding site" evidence="10">
    <location>
        <position position="178"/>
    </location>
    <ligand>
        <name>substrate</name>
    </ligand>
</feature>
<evidence type="ECO:0000259" key="12">
    <source>
        <dbReference type="Pfam" id="PF00814"/>
    </source>
</evidence>